<dbReference type="GO" id="GO:0007623">
    <property type="term" value="P:circadian rhythm"/>
    <property type="evidence" value="ECO:0000318"/>
    <property type="project" value="GO_Central"/>
</dbReference>
<evidence type="ECO:0000256" key="3">
    <source>
        <dbReference type="ARBA" id="ARBA00060902"/>
    </source>
</evidence>
<dbReference type="AlphaFoldDB" id="D2A5D0"/>
<comment type="similarity">
    <text evidence="3">Belongs to the TO family.</text>
</comment>
<dbReference type="Gene3D" id="3.15.10.30">
    <property type="entry name" value="Haemolymph juvenile hormone binding protein"/>
    <property type="match status" value="1"/>
</dbReference>
<reference evidence="5 6" key="1">
    <citation type="journal article" date="2008" name="Nature">
        <title>The genome of the model beetle and pest Tribolium castaneum.</title>
        <authorList>
            <consortium name="Tribolium Genome Sequencing Consortium"/>
            <person name="Richards S."/>
            <person name="Gibbs R.A."/>
            <person name="Weinstock G.M."/>
            <person name="Brown S.J."/>
            <person name="Denell R."/>
            <person name="Beeman R.W."/>
            <person name="Gibbs R."/>
            <person name="Beeman R.W."/>
            <person name="Brown S.J."/>
            <person name="Bucher G."/>
            <person name="Friedrich M."/>
            <person name="Grimmelikhuijzen C.J."/>
            <person name="Klingler M."/>
            <person name="Lorenzen M."/>
            <person name="Richards S."/>
            <person name="Roth S."/>
            <person name="Schroder R."/>
            <person name="Tautz D."/>
            <person name="Zdobnov E.M."/>
            <person name="Muzny D."/>
            <person name="Gibbs R.A."/>
            <person name="Weinstock G.M."/>
            <person name="Attaway T."/>
            <person name="Bell S."/>
            <person name="Buhay C.J."/>
            <person name="Chandrabose M.N."/>
            <person name="Chavez D."/>
            <person name="Clerk-Blankenburg K.P."/>
            <person name="Cree A."/>
            <person name="Dao M."/>
            <person name="Davis C."/>
            <person name="Chacko J."/>
            <person name="Dinh H."/>
            <person name="Dugan-Rocha S."/>
            <person name="Fowler G."/>
            <person name="Garner T.T."/>
            <person name="Garnes J."/>
            <person name="Gnirke A."/>
            <person name="Hawes A."/>
            <person name="Hernandez J."/>
            <person name="Hines S."/>
            <person name="Holder M."/>
            <person name="Hume J."/>
            <person name="Jhangiani S.N."/>
            <person name="Joshi V."/>
            <person name="Khan Z.M."/>
            <person name="Jackson L."/>
            <person name="Kovar C."/>
            <person name="Kowis A."/>
            <person name="Lee S."/>
            <person name="Lewis L.R."/>
            <person name="Margolis J."/>
            <person name="Morgan M."/>
            <person name="Nazareth L.V."/>
            <person name="Nguyen N."/>
            <person name="Okwuonu G."/>
            <person name="Parker D."/>
            <person name="Richards S."/>
            <person name="Ruiz S.J."/>
            <person name="Santibanez J."/>
            <person name="Savard J."/>
            <person name="Scherer S.E."/>
            <person name="Schneider B."/>
            <person name="Sodergren E."/>
            <person name="Tautz D."/>
            <person name="Vattahil S."/>
            <person name="Villasana D."/>
            <person name="White C.S."/>
            <person name="Wright R."/>
            <person name="Park Y."/>
            <person name="Beeman R.W."/>
            <person name="Lord J."/>
            <person name="Oppert B."/>
            <person name="Lorenzen M."/>
            <person name="Brown S."/>
            <person name="Wang L."/>
            <person name="Savard J."/>
            <person name="Tautz D."/>
            <person name="Richards S."/>
            <person name="Weinstock G."/>
            <person name="Gibbs R.A."/>
            <person name="Liu Y."/>
            <person name="Worley K."/>
            <person name="Weinstock G."/>
            <person name="Elsik C.G."/>
            <person name="Reese J.T."/>
            <person name="Elhaik E."/>
            <person name="Landan G."/>
            <person name="Graur D."/>
            <person name="Arensburger P."/>
            <person name="Atkinson P."/>
            <person name="Beeman R.W."/>
            <person name="Beidler J."/>
            <person name="Brown S.J."/>
            <person name="Demuth J.P."/>
            <person name="Drury D.W."/>
            <person name="Du Y.Z."/>
            <person name="Fujiwara H."/>
            <person name="Lorenzen M."/>
            <person name="Maselli V."/>
            <person name="Osanai M."/>
            <person name="Park Y."/>
            <person name="Robertson H.M."/>
            <person name="Tu Z."/>
            <person name="Wang J.J."/>
            <person name="Wang S."/>
            <person name="Richards S."/>
            <person name="Song H."/>
            <person name="Zhang L."/>
            <person name="Sodergren E."/>
            <person name="Werner D."/>
            <person name="Stanke M."/>
            <person name="Morgenstern B."/>
            <person name="Solovyev V."/>
            <person name="Kosarev P."/>
            <person name="Brown G."/>
            <person name="Chen H.C."/>
            <person name="Ermolaeva O."/>
            <person name="Hlavina W."/>
            <person name="Kapustin Y."/>
            <person name="Kiryutin B."/>
            <person name="Kitts P."/>
            <person name="Maglott D."/>
            <person name="Pruitt K."/>
            <person name="Sapojnikov V."/>
            <person name="Souvorov A."/>
            <person name="Mackey A.J."/>
            <person name="Waterhouse R.M."/>
            <person name="Wyder S."/>
            <person name="Zdobnov E.M."/>
            <person name="Zdobnov E.M."/>
            <person name="Wyder S."/>
            <person name="Kriventseva E.V."/>
            <person name="Kadowaki T."/>
            <person name="Bork P."/>
            <person name="Aranda M."/>
            <person name="Bao R."/>
            <person name="Beermann A."/>
            <person name="Berns N."/>
            <person name="Bolognesi R."/>
            <person name="Bonneton F."/>
            <person name="Bopp D."/>
            <person name="Brown S.J."/>
            <person name="Bucher G."/>
            <person name="Butts T."/>
            <person name="Chaumot A."/>
            <person name="Denell R.E."/>
            <person name="Ferrier D.E."/>
            <person name="Friedrich M."/>
            <person name="Gordon C.M."/>
            <person name="Jindra M."/>
            <person name="Klingler M."/>
            <person name="Lan Q."/>
            <person name="Lattorff H.M."/>
            <person name="Laudet V."/>
            <person name="von Levetsow C."/>
            <person name="Liu Z."/>
            <person name="Lutz R."/>
            <person name="Lynch J.A."/>
            <person name="da Fonseca R.N."/>
            <person name="Posnien N."/>
            <person name="Reuter R."/>
            <person name="Roth S."/>
            <person name="Savard J."/>
            <person name="Schinko J.B."/>
            <person name="Schmitt C."/>
            <person name="Schoppmeier M."/>
            <person name="Schroder R."/>
            <person name="Shippy T.D."/>
            <person name="Simonnet F."/>
            <person name="Marques-Souza H."/>
            <person name="Tautz D."/>
            <person name="Tomoyasu Y."/>
            <person name="Trauner J."/>
            <person name="Van der Zee M."/>
            <person name="Vervoort M."/>
            <person name="Wittkopp N."/>
            <person name="Wimmer E.A."/>
            <person name="Yang X."/>
            <person name="Jones A.K."/>
            <person name="Sattelle D.B."/>
            <person name="Ebert P.R."/>
            <person name="Nelson D."/>
            <person name="Scott J.G."/>
            <person name="Beeman R.W."/>
            <person name="Muthukrishnan S."/>
            <person name="Kramer K.J."/>
            <person name="Arakane Y."/>
            <person name="Beeman R.W."/>
            <person name="Zhu Q."/>
            <person name="Hogenkamp D."/>
            <person name="Dixit R."/>
            <person name="Oppert B."/>
            <person name="Jiang H."/>
            <person name="Zou Z."/>
            <person name="Marshall J."/>
            <person name="Elpidina E."/>
            <person name="Vinokurov K."/>
            <person name="Oppert C."/>
            <person name="Zou Z."/>
            <person name="Evans J."/>
            <person name="Lu Z."/>
            <person name="Zhao P."/>
            <person name="Sumathipala N."/>
            <person name="Altincicek B."/>
            <person name="Vilcinskas A."/>
            <person name="Williams M."/>
            <person name="Hultmark D."/>
            <person name="Hetru C."/>
            <person name="Jiang H."/>
            <person name="Grimmelikhuijzen C.J."/>
            <person name="Hauser F."/>
            <person name="Cazzamali G."/>
            <person name="Williamson M."/>
            <person name="Park Y."/>
            <person name="Li B."/>
            <person name="Tanaka Y."/>
            <person name="Predel R."/>
            <person name="Neupert S."/>
            <person name="Schachtner J."/>
            <person name="Verleyen P."/>
            <person name="Raible F."/>
            <person name="Bork P."/>
            <person name="Friedrich M."/>
            <person name="Walden K.K."/>
            <person name="Robertson H.M."/>
            <person name="Angeli S."/>
            <person name="Foret S."/>
            <person name="Bucher G."/>
            <person name="Schuetz S."/>
            <person name="Maleszka R."/>
            <person name="Wimmer E.A."/>
            <person name="Beeman R.W."/>
            <person name="Lorenzen M."/>
            <person name="Tomoyasu Y."/>
            <person name="Miller S.C."/>
            <person name="Grossmann D."/>
            <person name="Bucher G."/>
        </authorList>
    </citation>
    <scope>NUCLEOTIDE SEQUENCE [LARGE SCALE GENOMIC DNA]</scope>
    <source>
        <strain evidence="5 6">Georgia GA2</strain>
    </source>
</reference>
<reference evidence="5 6" key="2">
    <citation type="journal article" date="2010" name="Nucleic Acids Res.">
        <title>BeetleBase in 2010: revisions to provide comprehensive genomic information for Tribolium castaneum.</title>
        <authorList>
            <person name="Kim H.S."/>
            <person name="Murphy T."/>
            <person name="Xia J."/>
            <person name="Caragea D."/>
            <person name="Park Y."/>
            <person name="Beeman R.W."/>
            <person name="Lorenzen M.D."/>
            <person name="Butcher S."/>
            <person name="Manak J.R."/>
            <person name="Brown S.J."/>
        </authorList>
    </citation>
    <scope>GENOME REANNOTATION</scope>
    <source>
        <strain evidence="5 6">Georgia GA2</strain>
    </source>
</reference>
<dbReference type="eggNOG" id="ENOG502SQBT">
    <property type="taxonomic scope" value="Eukaryota"/>
</dbReference>
<feature type="signal peptide" evidence="4">
    <location>
        <begin position="1"/>
        <end position="17"/>
    </location>
</feature>
<proteinExistence type="inferred from homology"/>
<organism evidence="5 6">
    <name type="scientific">Tribolium castaneum</name>
    <name type="common">Red flour beetle</name>
    <dbReference type="NCBI Taxonomy" id="7070"/>
    <lineage>
        <taxon>Eukaryota</taxon>
        <taxon>Metazoa</taxon>
        <taxon>Ecdysozoa</taxon>
        <taxon>Arthropoda</taxon>
        <taxon>Hexapoda</taxon>
        <taxon>Insecta</taxon>
        <taxon>Pterygota</taxon>
        <taxon>Neoptera</taxon>
        <taxon>Endopterygota</taxon>
        <taxon>Coleoptera</taxon>
        <taxon>Polyphaga</taxon>
        <taxon>Cucujiformia</taxon>
        <taxon>Tenebrionidae</taxon>
        <taxon>Tenebrionidae incertae sedis</taxon>
        <taxon>Tribolium</taxon>
    </lineage>
</organism>
<protein>
    <submittedName>
        <fullName evidence="5">Protein takeout-like Protein</fullName>
    </submittedName>
</protein>
<dbReference type="InterPro" id="IPR038606">
    <property type="entry name" value="To_sf"/>
</dbReference>
<dbReference type="FunCoup" id="D2A5D0">
    <property type="interactions" value="16"/>
</dbReference>
<keyword evidence="6" id="KW-1185">Reference proteome</keyword>
<feature type="chain" id="PRO_5003028901" evidence="4">
    <location>
        <begin position="18"/>
        <end position="250"/>
    </location>
</feature>
<evidence type="ECO:0000256" key="4">
    <source>
        <dbReference type="SAM" id="SignalP"/>
    </source>
</evidence>
<evidence type="ECO:0000256" key="2">
    <source>
        <dbReference type="ARBA" id="ARBA00023108"/>
    </source>
</evidence>
<dbReference type="InterPro" id="IPR010562">
    <property type="entry name" value="Haemolymph_juvenile_hormone-bd"/>
</dbReference>
<accession>D2A5D0</accession>
<dbReference type="PANTHER" id="PTHR11008">
    <property type="entry name" value="PROTEIN TAKEOUT-LIKE PROTEIN"/>
    <property type="match status" value="1"/>
</dbReference>
<keyword evidence="2" id="KW-0090">Biological rhythms</keyword>
<dbReference type="PANTHER" id="PTHR11008:SF32">
    <property type="entry name" value="CIRCADIAN CLOCK-CONTROLLED PROTEIN DAYWAKE-RELATED"/>
    <property type="match status" value="1"/>
</dbReference>
<gene>
    <name evidence="5" type="primary">AUGUSTUS-3.0.2_15195</name>
    <name evidence="5" type="ORF">TcasGA2_TC015195</name>
</gene>
<dbReference type="Proteomes" id="UP000007266">
    <property type="component" value="Linkage group 6"/>
</dbReference>
<keyword evidence="1 4" id="KW-0732">Signal</keyword>
<dbReference type="SMART" id="SM00700">
    <property type="entry name" value="JHBP"/>
    <property type="match status" value="1"/>
</dbReference>
<dbReference type="GO" id="GO:0005615">
    <property type="term" value="C:extracellular space"/>
    <property type="evidence" value="ECO:0000318"/>
    <property type="project" value="GO_Central"/>
</dbReference>
<dbReference type="EMBL" id="KQ971345">
    <property type="protein sequence ID" value="EFA05096.1"/>
    <property type="molecule type" value="Genomic_DNA"/>
</dbReference>
<dbReference type="InParanoid" id="D2A5D0"/>
<sequence length="250" mass="28426">MKSLHLAVLSFLCFANARKLPPTFKKCNVNANLNQCLAEAIPDAIRQLKTPMRKIGLPSLQPLVIPEMTIAPGDGLLGFYQNYTNLRVGGFDKISCHKVDMNLESKILTMSCASPQLRADFDYYFNGSISILPIYGDGNGSIVLDNVKCLHTFYMKQYQKKEKTHFRVTNSTLDVNPQHVTLQFNNLYNGDKFLESNLNVVMNENWREVYQELKPLLEEGFTRVFAALFDSVLRRVPVSDLFEGYQDAQL</sequence>
<name>D2A5D0_TRICA</name>
<dbReference type="HOGENOM" id="CLU_069908_0_0_1"/>
<dbReference type="PhylomeDB" id="D2A5D0"/>
<dbReference type="FunFam" id="3.15.10.30:FF:000001">
    <property type="entry name" value="Takeout-like protein 1"/>
    <property type="match status" value="1"/>
</dbReference>
<dbReference type="Pfam" id="PF06585">
    <property type="entry name" value="JHBP"/>
    <property type="match status" value="1"/>
</dbReference>
<evidence type="ECO:0000256" key="1">
    <source>
        <dbReference type="ARBA" id="ARBA00022729"/>
    </source>
</evidence>
<dbReference type="OMA" id="NINMTFR"/>
<evidence type="ECO:0000313" key="6">
    <source>
        <dbReference type="Proteomes" id="UP000007266"/>
    </source>
</evidence>
<evidence type="ECO:0000313" key="5">
    <source>
        <dbReference type="EMBL" id="EFA05096.1"/>
    </source>
</evidence>